<feature type="region of interest" description="Disordered" evidence="1">
    <location>
        <begin position="1"/>
        <end position="52"/>
    </location>
</feature>
<organism evidence="2 3">
    <name type="scientific">Dichanthelium oligosanthes</name>
    <dbReference type="NCBI Taxonomy" id="888268"/>
    <lineage>
        <taxon>Eukaryota</taxon>
        <taxon>Viridiplantae</taxon>
        <taxon>Streptophyta</taxon>
        <taxon>Embryophyta</taxon>
        <taxon>Tracheophyta</taxon>
        <taxon>Spermatophyta</taxon>
        <taxon>Magnoliopsida</taxon>
        <taxon>Liliopsida</taxon>
        <taxon>Poales</taxon>
        <taxon>Poaceae</taxon>
        <taxon>PACMAD clade</taxon>
        <taxon>Panicoideae</taxon>
        <taxon>Panicodae</taxon>
        <taxon>Paniceae</taxon>
        <taxon>Dichantheliinae</taxon>
        <taxon>Dichanthelium</taxon>
    </lineage>
</organism>
<keyword evidence="3" id="KW-1185">Reference proteome</keyword>
<evidence type="ECO:0000256" key="1">
    <source>
        <dbReference type="SAM" id="MobiDB-lite"/>
    </source>
</evidence>
<protein>
    <submittedName>
        <fullName evidence="2">Uncharacterized protein</fullName>
    </submittedName>
</protein>
<feature type="non-terminal residue" evidence="2">
    <location>
        <position position="1"/>
    </location>
</feature>
<evidence type="ECO:0000313" key="2">
    <source>
        <dbReference type="EMBL" id="OEL16504.1"/>
    </source>
</evidence>
<proteinExistence type="predicted"/>
<comment type="caution">
    <text evidence="2">The sequence shown here is derived from an EMBL/GenBank/DDBJ whole genome shotgun (WGS) entry which is preliminary data.</text>
</comment>
<reference evidence="2 3" key="1">
    <citation type="submission" date="2016-09" db="EMBL/GenBank/DDBJ databases">
        <title>The draft genome of Dichanthelium oligosanthes: A C3 panicoid grass species.</title>
        <authorList>
            <person name="Studer A.J."/>
            <person name="Schnable J.C."/>
            <person name="Brutnell T.P."/>
        </authorList>
    </citation>
    <scope>NUCLEOTIDE SEQUENCE [LARGE SCALE GENOMIC DNA]</scope>
    <source>
        <strain evidence="3">cv. Kellogg 1175</strain>
        <tissue evidence="2">Leaf</tissue>
    </source>
</reference>
<dbReference type="AlphaFoldDB" id="A0A1E5UUK5"/>
<sequence length="52" mass="5741">LPPNMRKPLRSAFRQGALVAPPARRRSSPLQPRGPRRGPARPHLQEGTHQAA</sequence>
<accession>A0A1E5UUK5</accession>
<evidence type="ECO:0000313" key="3">
    <source>
        <dbReference type="Proteomes" id="UP000095767"/>
    </source>
</evidence>
<gene>
    <name evidence="2" type="ORF">BAE44_0022479</name>
</gene>
<name>A0A1E5UUK5_9POAL</name>
<dbReference type="Proteomes" id="UP000095767">
    <property type="component" value="Unassembled WGS sequence"/>
</dbReference>
<dbReference type="EMBL" id="LWDX02062728">
    <property type="protein sequence ID" value="OEL16504.1"/>
    <property type="molecule type" value="Genomic_DNA"/>
</dbReference>